<protein>
    <submittedName>
        <fullName evidence="1">Uncharacterized protein</fullName>
    </submittedName>
</protein>
<dbReference type="AlphaFoldDB" id="A0A7W3MYG5"/>
<evidence type="ECO:0000313" key="1">
    <source>
        <dbReference type="EMBL" id="MBA9004233.1"/>
    </source>
</evidence>
<dbReference type="Proteomes" id="UP000539313">
    <property type="component" value="Unassembled WGS sequence"/>
</dbReference>
<accession>A0A7W3MYG5</accession>
<comment type="caution">
    <text evidence="1">The sequence shown here is derived from an EMBL/GenBank/DDBJ whole genome shotgun (WGS) entry which is preliminary data.</text>
</comment>
<dbReference type="EMBL" id="JACJII010000001">
    <property type="protein sequence ID" value="MBA9004233.1"/>
    <property type="molecule type" value="Genomic_DNA"/>
</dbReference>
<evidence type="ECO:0000313" key="2">
    <source>
        <dbReference type="Proteomes" id="UP000539313"/>
    </source>
</evidence>
<reference evidence="1 2" key="1">
    <citation type="submission" date="2020-08" db="EMBL/GenBank/DDBJ databases">
        <title>Sequencing the genomes of 1000 actinobacteria strains.</title>
        <authorList>
            <person name="Klenk H.-P."/>
        </authorList>
    </citation>
    <scope>NUCLEOTIDE SEQUENCE [LARGE SCALE GENOMIC DNA]</scope>
    <source>
        <strain evidence="1 2">DSM 45823</strain>
    </source>
</reference>
<keyword evidence="2" id="KW-1185">Reference proteome</keyword>
<sequence length="95" mass="10348">MAATKPRSGRATAPLKVDAETDELITDGAHFLGMTKKDLVSEAVRAYLESRREEMRQAMLEKLRRLDGTATSSVSLLTGIPAEDIERLGGISEDT</sequence>
<organism evidence="1 2">
    <name type="scientific">Thermomonospora cellulosilytica</name>
    <dbReference type="NCBI Taxonomy" id="1411118"/>
    <lineage>
        <taxon>Bacteria</taxon>
        <taxon>Bacillati</taxon>
        <taxon>Actinomycetota</taxon>
        <taxon>Actinomycetes</taxon>
        <taxon>Streptosporangiales</taxon>
        <taxon>Thermomonosporaceae</taxon>
        <taxon>Thermomonospora</taxon>
    </lineage>
</organism>
<gene>
    <name evidence="1" type="ORF">HNR21_003115</name>
</gene>
<proteinExistence type="predicted"/>
<dbReference type="RefSeq" id="WP_220500174.1">
    <property type="nucleotide sequence ID" value="NZ_JACJII010000001.1"/>
</dbReference>
<name>A0A7W3MYG5_9ACTN</name>